<dbReference type="Proteomes" id="UP000015663">
    <property type="component" value="Unassembled WGS sequence"/>
</dbReference>
<dbReference type="EMBL" id="ASYV01000025">
    <property type="protein sequence ID" value="EQD95585.1"/>
    <property type="molecule type" value="Genomic_DNA"/>
</dbReference>
<evidence type="ECO:0000313" key="2">
    <source>
        <dbReference type="Proteomes" id="UP000015663"/>
    </source>
</evidence>
<proteinExistence type="predicted"/>
<dbReference type="AlphaFoldDB" id="T2STJ6"/>
<reference evidence="1 2" key="1">
    <citation type="journal article" date="2013" name="Genome Announc.">
        <title>Draft Genome Sequences of Helicobacter pylori Strains Isolated from Regions of Low and High Gastric Cancer Risk in Colombia.</title>
        <authorList>
            <person name="Sheh A."/>
            <person name="Piazuelo M.B."/>
            <person name="Wilson K.T."/>
            <person name="Correa P."/>
            <person name="Fox J.G."/>
        </authorList>
    </citation>
    <scope>NUCLEOTIDE SEQUENCE [LARGE SCALE GENOMIC DNA]</scope>
    <source>
        <strain evidence="1 2">PZ5080</strain>
    </source>
</reference>
<name>T2STJ6_HELPX</name>
<gene>
    <name evidence="1" type="ORF">L934_02600</name>
</gene>
<protein>
    <submittedName>
        <fullName evidence="1">Uncharacterized protein</fullName>
    </submittedName>
</protein>
<sequence length="29" mass="3311">MIFKNGVLVASFNRFRFYFMVVKGLGGVL</sequence>
<evidence type="ECO:0000313" key="1">
    <source>
        <dbReference type="EMBL" id="EQD95585.1"/>
    </source>
</evidence>
<organism evidence="1 2">
    <name type="scientific">Helicobacter pylori PZ5080</name>
    <dbReference type="NCBI Taxonomy" id="1337394"/>
    <lineage>
        <taxon>Bacteria</taxon>
        <taxon>Pseudomonadati</taxon>
        <taxon>Campylobacterota</taxon>
        <taxon>Epsilonproteobacteria</taxon>
        <taxon>Campylobacterales</taxon>
        <taxon>Helicobacteraceae</taxon>
        <taxon>Helicobacter</taxon>
    </lineage>
</organism>
<comment type="caution">
    <text evidence="1">The sequence shown here is derived from an EMBL/GenBank/DDBJ whole genome shotgun (WGS) entry which is preliminary data.</text>
</comment>
<accession>T2STJ6</accession>